<dbReference type="RefSeq" id="WP_273556992.1">
    <property type="nucleotide sequence ID" value="NZ_JAQRFI010000179.1"/>
</dbReference>
<organism evidence="2 3">
    <name type="scientific">Xenorhabdus yunnanensis</name>
    <dbReference type="NCBI Taxonomy" id="3025878"/>
    <lineage>
        <taxon>Bacteria</taxon>
        <taxon>Pseudomonadati</taxon>
        <taxon>Pseudomonadota</taxon>
        <taxon>Gammaproteobacteria</taxon>
        <taxon>Enterobacterales</taxon>
        <taxon>Morganellaceae</taxon>
        <taxon>Xenorhabdus</taxon>
    </lineage>
</organism>
<keyword evidence="2" id="KW-0540">Nuclease</keyword>
<dbReference type="InterPro" id="IPR003615">
    <property type="entry name" value="HNH_nuc"/>
</dbReference>
<dbReference type="InterPro" id="IPR044925">
    <property type="entry name" value="His-Me_finger_sf"/>
</dbReference>
<dbReference type="InterPro" id="IPR016177">
    <property type="entry name" value="DNA-bd_dom_sf"/>
</dbReference>
<sequence>MGKLTQKRLRELLRYAPETGAFVWLSYRSQRARVGSIAGRINTLTGYIEIQIDGIRYKAHRLAWMYINGAMPEKQIDHINGIKTDNRISNLREATRSQNQQNIGLTKANKSGRKGVHYRDGKWIAQAQINGKRYRLGRYHCINEASNAYELFCKKHYKDFYRQSQLA</sequence>
<gene>
    <name evidence="2" type="ORF">PSI23_21570</name>
</gene>
<keyword evidence="3" id="KW-1185">Reference proteome</keyword>
<keyword evidence="2" id="KW-0378">Hydrolase</keyword>
<feature type="domain" description="HNH nuclease" evidence="1">
    <location>
        <begin position="57"/>
        <end position="101"/>
    </location>
</feature>
<evidence type="ECO:0000259" key="1">
    <source>
        <dbReference type="Pfam" id="PF13392"/>
    </source>
</evidence>
<evidence type="ECO:0000313" key="3">
    <source>
        <dbReference type="Proteomes" id="UP001217178"/>
    </source>
</evidence>
<dbReference type="EMBL" id="JAQRFI010000179">
    <property type="protein sequence ID" value="MDC9591795.1"/>
    <property type="molecule type" value="Genomic_DNA"/>
</dbReference>
<name>A0ABT5LPV2_9GAMM</name>
<evidence type="ECO:0000313" key="2">
    <source>
        <dbReference type="EMBL" id="MDC9591795.1"/>
    </source>
</evidence>
<proteinExistence type="predicted"/>
<dbReference type="GO" id="GO:0004519">
    <property type="term" value="F:endonuclease activity"/>
    <property type="evidence" value="ECO:0007669"/>
    <property type="project" value="UniProtKB-KW"/>
</dbReference>
<dbReference type="Proteomes" id="UP001217178">
    <property type="component" value="Unassembled WGS sequence"/>
</dbReference>
<protein>
    <submittedName>
        <fullName evidence="2">HNH endonuclease signature motif containing protein</fullName>
    </submittedName>
</protein>
<dbReference type="SUPFAM" id="SSF54171">
    <property type="entry name" value="DNA-binding domain"/>
    <property type="match status" value="1"/>
</dbReference>
<dbReference type="Gene3D" id="3.90.75.20">
    <property type="match status" value="1"/>
</dbReference>
<reference evidence="2 3" key="1">
    <citation type="submission" date="2023-02" db="EMBL/GenBank/DDBJ databases">
        <title>Entomopathogenic bacteria.</title>
        <authorList>
            <person name="Machado R.A."/>
        </authorList>
    </citation>
    <scope>NUCLEOTIDE SEQUENCE [LARGE SCALE GENOMIC DNA]</scope>
    <source>
        <strain evidence="2 3">XENO-10</strain>
    </source>
</reference>
<accession>A0ABT5LPV2</accession>
<keyword evidence="2" id="KW-0255">Endonuclease</keyword>
<comment type="caution">
    <text evidence="2">The sequence shown here is derived from an EMBL/GenBank/DDBJ whole genome shotgun (WGS) entry which is preliminary data.</text>
</comment>
<dbReference type="Pfam" id="PF13392">
    <property type="entry name" value="HNH_3"/>
    <property type="match status" value="1"/>
</dbReference>
<dbReference type="SUPFAM" id="SSF54060">
    <property type="entry name" value="His-Me finger endonucleases"/>
    <property type="match status" value="1"/>
</dbReference>